<gene>
    <name evidence="1" type="ORF">SCF082_LOCUS37711</name>
</gene>
<keyword evidence="2" id="KW-1185">Reference proteome</keyword>
<comment type="caution">
    <text evidence="1">The sequence shown here is derived from an EMBL/GenBank/DDBJ whole genome shotgun (WGS) entry which is preliminary data.</text>
</comment>
<organism evidence="1 2">
    <name type="scientific">Durusdinium trenchii</name>
    <dbReference type="NCBI Taxonomy" id="1381693"/>
    <lineage>
        <taxon>Eukaryota</taxon>
        <taxon>Sar</taxon>
        <taxon>Alveolata</taxon>
        <taxon>Dinophyceae</taxon>
        <taxon>Suessiales</taxon>
        <taxon>Symbiodiniaceae</taxon>
        <taxon>Durusdinium</taxon>
    </lineage>
</organism>
<name>A0ABP0PTS0_9DINO</name>
<dbReference type="Proteomes" id="UP001642464">
    <property type="component" value="Unassembled WGS sequence"/>
</dbReference>
<proteinExistence type="predicted"/>
<dbReference type="EMBL" id="CAXAMM010038569">
    <property type="protein sequence ID" value="CAK9078997.1"/>
    <property type="molecule type" value="Genomic_DNA"/>
</dbReference>
<evidence type="ECO:0000313" key="1">
    <source>
        <dbReference type="EMBL" id="CAK9078997.1"/>
    </source>
</evidence>
<protein>
    <submittedName>
        <fullName evidence="1">Gamma-tubulin complex component 4-like</fullName>
    </submittedName>
</protein>
<sequence>MFFARFRQPVYKTVLMCPPSSSRPKLPNYQNLTPWVRIFFFAHTYYAYIYTFYMFVFAFYKGYAQGKPSVETSSPCLVS</sequence>
<evidence type="ECO:0000313" key="2">
    <source>
        <dbReference type="Proteomes" id="UP001642464"/>
    </source>
</evidence>
<accession>A0ABP0PTS0</accession>
<reference evidence="1 2" key="1">
    <citation type="submission" date="2024-02" db="EMBL/GenBank/DDBJ databases">
        <authorList>
            <person name="Chen Y."/>
            <person name="Shah S."/>
            <person name="Dougan E. K."/>
            <person name="Thang M."/>
            <person name="Chan C."/>
        </authorList>
    </citation>
    <scope>NUCLEOTIDE SEQUENCE [LARGE SCALE GENOMIC DNA]</scope>
</reference>